<reference evidence="1 2" key="1">
    <citation type="submission" date="2020-05" db="EMBL/GenBank/DDBJ databases">
        <authorList>
            <person name="Campoy J."/>
            <person name="Schneeberger K."/>
            <person name="Spophaly S."/>
        </authorList>
    </citation>
    <scope>NUCLEOTIDE SEQUENCE [LARGE SCALE GENOMIC DNA]</scope>
    <source>
        <strain evidence="1">PruArmRojPasFocal</strain>
    </source>
</reference>
<name>A0A6J5VDL2_PRUAR</name>
<dbReference type="EMBL" id="CAEKDK010000007">
    <property type="protein sequence ID" value="CAB4286331.1"/>
    <property type="molecule type" value="Genomic_DNA"/>
</dbReference>
<dbReference type="AlphaFoldDB" id="A0A6J5VDL2"/>
<dbReference type="Proteomes" id="UP000507222">
    <property type="component" value="Unassembled WGS sequence"/>
</dbReference>
<protein>
    <recommendedName>
        <fullName evidence="3">Reverse transcriptase zinc-binding domain-containing protein</fullName>
    </recommendedName>
</protein>
<sequence>MPRKMDELIDHTTKQWREDVIRLCFNPDEAKHILSITISRWGCPNKLIWHFSKHEGYVVKSSYELARHLQCNGELGHKGGGEMSSTHGRNDVWPTLSSLVARPKIRAFV</sequence>
<evidence type="ECO:0000313" key="2">
    <source>
        <dbReference type="Proteomes" id="UP000507222"/>
    </source>
</evidence>
<evidence type="ECO:0000313" key="1">
    <source>
        <dbReference type="EMBL" id="CAB4286331.1"/>
    </source>
</evidence>
<accession>A0A6J5VDL2</accession>
<proteinExistence type="predicted"/>
<gene>
    <name evidence="1" type="ORF">CURHAP_LOCUS43460</name>
</gene>
<organism evidence="1 2">
    <name type="scientific">Prunus armeniaca</name>
    <name type="common">Apricot</name>
    <name type="synonym">Armeniaca vulgaris</name>
    <dbReference type="NCBI Taxonomy" id="36596"/>
    <lineage>
        <taxon>Eukaryota</taxon>
        <taxon>Viridiplantae</taxon>
        <taxon>Streptophyta</taxon>
        <taxon>Embryophyta</taxon>
        <taxon>Tracheophyta</taxon>
        <taxon>Spermatophyta</taxon>
        <taxon>Magnoliopsida</taxon>
        <taxon>eudicotyledons</taxon>
        <taxon>Gunneridae</taxon>
        <taxon>Pentapetalae</taxon>
        <taxon>rosids</taxon>
        <taxon>fabids</taxon>
        <taxon>Rosales</taxon>
        <taxon>Rosaceae</taxon>
        <taxon>Amygdaloideae</taxon>
        <taxon>Amygdaleae</taxon>
        <taxon>Prunus</taxon>
    </lineage>
</organism>
<evidence type="ECO:0008006" key="3">
    <source>
        <dbReference type="Google" id="ProtNLM"/>
    </source>
</evidence>